<keyword evidence="1" id="KW-0547">Nucleotide-binding</keyword>
<dbReference type="GO" id="GO:0003700">
    <property type="term" value="F:DNA-binding transcription factor activity"/>
    <property type="evidence" value="ECO:0007669"/>
    <property type="project" value="InterPro"/>
</dbReference>
<dbReference type="PROSITE" id="PS00675">
    <property type="entry name" value="SIGMA54_INTERACT_1"/>
    <property type="match status" value="1"/>
</dbReference>
<dbReference type="AlphaFoldDB" id="A0A1X6ZYY8"/>
<dbReference type="Gene3D" id="3.40.50.300">
    <property type="entry name" value="P-loop containing nucleotide triphosphate hydrolases"/>
    <property type="match status" value="1"/>
</dbReference>
<reference evidence="4 5" key="1">
    <citation type="submission" date="2017-03" db="EMBL/GenBank/DDBJ databases">
        <authorList>
            <person name="Afonso C.L."/>
            <person name="Miller P.J."/>
            <person name="Scott M.A."/>
            <person name="Spackman E."/>
            <person name="Goraichik I."/>
            <person name="Dimitrov K.M."/>
            <person name="Suarez D.L."/>
            <person name="Swayne D.E."/>
        </authorList>
    </citation>
    <scope>NUCLEOTIDE SEQUENCE [LARGE SCALE GENOMIC DNA]</scope>
    <source>
        <strain evidence="4 5">CECT 7450</strain>
    </source>
</reference>
<dbReference type="InterPro" id="IPR009715">
    <property type="entry name" value="RtcR"/>
</dbReference>
<evidence type="ECO:0000313" key="5">
    <source>
        <dbReference type="Proteomes" id="UP000193061"/>
    </source>
</evidence>
<dbReference type="PANTHER" id="PTHR32071:SF14">
    <property type="entry name" value="TRANSCRIPTIONAL REGULATORY PROTEIN RTCR"/>
    <property type="match status" value="1"/>
</dbReference>
<accession>A0A1X6ZYY8</accession>
<dbReference type="EMBL" id="FWFX01000013">
    <property type="protein sequence ID" value="SLN65716.1"/>
    <property type="molecule type" value="Genomic_DNA"/>
</dbReference>
<keyword evidence="5" id="KW-1185">Reference proteome</keyword>
<dbReference type="Proteomes" id="UP000193061">
    <property type="component" value="Unassembled WGS sequence"/>
</dbReference>
<organism evidence="4 5">
    <name type="scientific">Roseovarius albus</name>
    <dbReference type="NCBI Taxonomy" id="1247867"/>
    <lineage>
        <taxon>Bacteria</taxon>
        <taxon>Pseudomonadati</taxon>
        <taxon>Pseudomonadota</taxon>
        <taxon>Alphaproteobacteria</taxon>
        <taxon>Rhodobacterales</taxon>
        <taxon>Roseobacteraceae</taxon>
        <taxon>Roseovarius</taxon>
    </lineage>
</organism>
<dbReference type="PROSITE" id="PS50045">
    <property type="entry name" value="SIGMA54_INTERACT_4"/>
    <property type="match status" value="1"/>
</dbReference>
<dbReference type="NCBIfam" id="NF038308">
    <property type="entry name" value="RNA_repair_RtcR"/>
    <property type="match status" value="1"/>
</dbReference>
<name>A0A1X6ZYY8_9RHOB</name>
<dbReference type="InterPro" id="IPR003593">
    <property type="entry name" value="AAA+_ATPase"/>
</dbReference>
<dbReference type="CDD" id="cd00009">
    <property type="entry name" value="AAA"/>
    <property type="match status" value="1"/>
</dbReference>
<feature type="domain" description="Sigma-54 factor interaction" evidence="3">
    <location>
        <begin position="192"/>
        <end position="430"/>
    </location>
</feature>
<dbReference type="GO" id="GO:0005524">
    <property type="term" value="F:ATP binding"/>
    <property type="evidence" value="ECO:0007669"/>
    <property type="project" value="UniProtKB-KW"/>
</dbReference>
<protein>
    <submittedName>
        <fullName evidence="4">Nitric oxide reductase transcription regulator NorR2</fullName>
    </submittedName>
</protein>
<dbReference type="InterPro" id="IPR002078">
    <property type="entry name" value="Sigma_54_int"/>
</dbReference>
<dbReference type="InterPro" id="IPR017183">
    <property type="entry name" value="Sigma54_dep_tscrpt_act_RtcR"/>
</dbReference>
<dbReference type="SMART" id="SM00382">
    <property type="entry name" value="AAA"/>
    <property type="match status" value="1"/>
</dbReference>
<evidence type="ECO:0000259" key="3">
    <source>
        <dbReference type="PROSITE" id="PS50045"/>
    </source>
</evidence>
<dbReference type="InterPro" id="IPR025662">
    <property type="entry name" value="Sigma_54_int_dom_ATP-bd_1"/>
</dbReference>
<evidence type="ECO:0000256" key="2">
    <source>
        <dbReference type="ARBA" id="ARBA00022840"/>
    </source>
</evidence>
<dbReference type="PIRSF" id="PIRSF037354">
    <property type="entry name" value="Txn_actvtr_RtcR"/>
    <property type="match status" value="1"/>
</dbReference>
<gene>
    <name evidence="4" type="primary">norR2</name>
    <name evidence="4" type="ORF">ROA7450_03482</name>
</gene>
<dbReference type="Gene3D" id="1.10.8.60">
    <property type="match status" value="1"/>
</dbReference>
<sequence length="544" mass="61958">MYDTNVSEIIKIDINMRNVAIGFLGTQLDMGKKRRWKPTVSLASHDHFELDRLEILHDQKFNRLAHQVKQEIETVSPDTEVLLHTLDLNDPWDFQEVYGKLFDFARSYGFDEDRERYHVHLTTGTHVAQICWFLLTESRHIPARLIQTGPPGAEDDTPKFDIIDLDLSRYNALQQRFDQMSREYSDQLKGGIETKNATYNALIDRVELVASNSDAPILLLGETGTGKTELAERIYNLKLDRRRVKGRLVHVNCATLNGPDALASLFGQRRSYTGQAGSERSGLLREADGGVLFLDEVDELGWNEQSVLLHAIETGRFYPLGSDHEMSSRFQVIAGANRDLRALTAAGKFRPDLLARLNMWSFRLPALRERREDIEANLVFELARAEREIGTQVGFNIEARDKYLRFAKDPATLWPGNFRDFSGSIRRLCTLAPRGRITRAMVDEEVQNLHADWNAASADSDFQLIEEVLGARAADVDPFDMVQLATVIRTCRTSANLSAAGRSLFAISRSKRKTQNDADRLRKYLQKFELDWEALVPEGSYRPR</sequence>
<dbReference type="Pfam" id="PF06956">
    <property type="entry name" value="RtcR"/>
    <property type="match status" value="1"/>
</dbReference>
<evidence type="ECO:0000256" key="1">
    <source>
        <dbReference type="ARBA" id="ARBA00022741"/>
    </source>
</evidence>
<dbReference type="Pfam" id="PF00158">
    <property type="entry name" value="Sigma54_activat"/>
    <property type="match status" value="1"/>
</dbReference>
<dbReference type="SUPFAM" id="SSF52540">
    <property type="entry name" value="P-loop containing nucleoside triphosphate hydrolases"/>
    <property type="match status" value="1"/>
</dbReference>
<dbReference type="PANTHER" id="PTHR32071">
    <property type="entry name" value="TRANSCRIPTIONAL REGULATORY PROTEIN"/>
    <property type="match status" value="1"/>
</dbReference>
<dbReference type="InterPro" id="IPR027417">
    <property type="entry name" value="P-loop_NTPase"/>
</dbReference>
<proteinExistence type="predicted"/>
<evidence type="ECO:0000313" key="4">
    <source>
        <dbReference type="EMBL" id="SLN65716.1"/>
    </source>
</evidence>
<keyword evidence="2" id="KW-0067">ATP-binding</keyword>